<evidence type="ECO:0000256" key="1">
    <source>
        <dbReference type="SAM" id="MobiDB-lite"/>
    </source>
</evidence>
<dbReference type="InterPro" id="IPR039424">
    <property type="entry name" value="SBP_5"/>
</dbReference>
<dbReference type="Proteomes" id="UP000680750">
    <property type="component" value="Chromosome"/>
</dbReference>
<accession>A0A810KYA3</accession>
<protein>
    <submittedName>
        <fullName evidence="4">ABC transporter</fullName>
    </submittedName>
</protein>
<sequence length="581" mass="63016">MRPRLAVAAVGAVALLATVGACSKNTGSNESGGGQGSTQSGSIATDPADSQGPAKPISGAKTGGTLYQYAEADFDHLDPTRAYVNNATAVTNLFARTLTMFQDAGNGKLKLVGDLATTPGKDVSTGTKCTSWEFTLKSGMKYEDGSTITAADVAYGVARSFSPDLAEGPHYIQQWLANDVNYNKTYKGPYNGGAAIPPGVKVDGNKITFNFKQPHCDMPFAASWGTTTPLPKAKDTRTKLDLHPFSSGPYKVETYTRDSKLVLDRNKFWDPKTDAVRHAYFDKFETDIGQTADQQANSIKASQGKSANAVMGANVPPALIPAVQGDPAVKSRVAAGFTQFVWYMAINNQRITDLRERQALNYGFDRRSFIQALGGSTAGDPATTLLSPTTIGFKKYDAYPFNVDKAKQLLGNKHPKLVFAFANTAQWQKRATNVQSTLQKIGFKIVLKPIDAASYYTEIGRKDNQFDLYFAGWGSDWPSGSTIIPPVFDGRNIQAQGNSTYPYFNSDSVNTQIDKLSKQTATQAAPGWAKLDKDIMTKYAPVVPVWYDKAYQLYGTNVGNMKIGQSTGWPVYFNAYLKNGK</sequence>
<dbReference type="PANTHER" id="PTHR30290">
    <property type="entry name" value="PERIPLASMIC BINDING COMPONENT OF ABC TRANSPORTER"/>
    <property type="match status" value="1"/>
</dbReference>
<dbReference type="PIRSF" id="PIRSF002741">
    <property type="entry name" value="MppA"/>
    <property type="match status" value="1"/>
</dbReference>
<dbReference type="GO" id="GO:0015833">
    <property type="term" value="P:peptide transport"/>
    <property type="evidence" value="ECO:0007669"/>
    <property type="project" value="TreeGrafter"/>
</dbReference>
<dbReference type="GO" id="GO:0042597">
    <property type="term" value="C:periplasmic space"/>
    <property type="evidence" value="ECO:0007669"/>
    <property type="project" value="UniProtKB-ARBA"/>
</dbReference>
<feature type="domain" description="Solute-binding protein family 5" evidence="3">
    <location>
        <begin position="111"/>
        <end position="492"/>
    </location>
</feature>
<feature type="chain" id="PRO_5032425570" evidence="2">
    <location>
        <begin position="24"/>
        <end position="581"/>
    </location>
</feature>
<keyword evidence="2" id="KW-0732">Signal</keyword>
<evidence type="ECO:0000313" key="5">
    <source>
        <dbReference type="Proteomes" id="UP000680750"/>
    </source>
</evidence>
<proteinExistence type="predicted"/>
<dbReference type="InterPro" id="IPR000914">
    <property type="entry name" value="SBP_5_dom"/>
</dbReference>
<feature type="signal peptide" evidence="2">
    <location>
        <begin position="1"/>
        <end position="23"/>
    </location>
</feature>
<organism evidence="4 5">
    <name type="scientific">Actinocatenispora sera</name>
    <dbReference type="NCBI Taxonomy" id="390989"/>
    <lineage>
        <taxon>Bacteria</taxon>
        <taxon>Bacillati</taxon>
        <taxon>Actinomycetota</taxon>
        <taxon>Actinomycetes</taxon>
        <taxon>Micromonosporales</taxon>
        <taxon>Micromonosporaceae</taxon>
        <taxon>Actinocatenispora</taxon>
    </lineage>
</organism>
<dbReference type="CDD" id="cd08506">
    <property type="entry name" value="PBP2_clavulanate_OppA2"/>
    <property type="match status" value="1"/>
</dbReference>
<gene>
    <name evidence="4" type="ORF">Asera_23180</name>
</gene>
<dbReference type="InterPro" id="IPR030678">
    <property type="entry name" value="Peptide/Ni-bd"/>
</dbReference>
<dbReference type="PANTHER" id="PTHR30290:SF83">
    <property type="entry name" value="ABC TRANSPORTER SUBSTRATE-BINDING PROTEIN"/>
    <property type="match status" value="1"/>
</dbReference>
<dbReference type="OrthoDB" id="5240629at2"/>
<dbReference type="GO" id="GO:1904680">
    <property type="term" value="F:peptide transmembrane transporter activity"/>
    <property type="evidence" value="ECO:0007669"/>
    <property type="project" value="TreeGrafter"/>
</dbReference>
<dbReference type="Pfam" id="PF00496">
    <property type="entry name" value="SBP_bac_5"/>
    <property type="match status" value="1"/>
</dbReference>
<dbReference type="Gene3D" id="3.40.190.10">
    <property type="entry name" value="Periplasmic binding protein-like II"/>
    <property type="match status" value="1"/>
</dbReference>
<dbReference type="AlphaFoldDB" id="A0A810KYA3"/>
<dbReference type="EMBL" id="AP023354">
    <property type="protein sequence ID" value="BCJ28210.1"/>
    <property type="molecule type" value="Genomic_DNA"/>
</dbReference>
<dbReference type="SUPFAM" id="SSF53850">
    <property type="entry name" value="Periplasmic binding protein-like II"/>
    <property type="match status" value="1"/>
</dbReference>
<keyword evidence="5" id="KW-1185">Reference proteome</keyword>
<dbReference type="GO" id="GO:0043190">
    <property type="term" value="C:ATP-binding cassette (ABC) transporter complex"/>
    <property type="evidence" value="ECO:0007669"/>
    <property type="project" value="InterPro"/>
</dbReference>
<evidence type="ECO:0000259" key="3">
    <source>
        <dbReference type="Pfam" id="PF00496"/>
    </source>
</evidence>
<dbReference type="PROSITE" id="PS51257">
    <property type="entry name" value="PROKAR_LIPOPROTEIN"/>
    <property type="match status" value="1"/>
</dbReference>
<name>A0A810KYA3_9ACTN</name>
<evidence type="ECO:0000313" key="4">
    <source>
        <dbReference type="EMBL" id="BCJ28210.1"/>
    </source>
</evidence>
<feature type="region of interest" description="Disordered" evidence="1">
    <location>
        <begin position="25"/>
        <end position="57"/>
    </location>
</feature>
<dbReference type="Gene3D" id="3.10.105.10">
    <property type="entry name" value="Dipeptide-binding Protein, Domain 3"/>
    <property type="match status" value="1"/>
</dbReference>
<dbReference type="KEGG" id="aser:Asera_23180"/>
<evidence type="ECO:0000256" key="2">
    <source>
        <dbReference type="SAM" id="SignalP"/>
    </source>
</evidence>
<reference evidence="4" key="1">
    <citation type="submission" date="2020-08" db="EMBL/GenBank/DDBJ databases">
        <title>Whole genome shotgun sequence of Actinocatenispora sera NBRC 101916.</title>
        <authorList>
            <person name="Komaki H."/>
            <person name="Tamura T."/>
        </authorList>
    </citation>
    <scope>NUCLEOTIDE SEQUENCE</scope>
    <source>
        <strain evidence="4">NBRC 101916</strain>
    </source>
</reference>